<dbReference type="Gene3D" id="1.20.1640.10">
    <property type="entry name" value="Multidrug efflux transporter AcrB transmembrane domain"/>
    <property type="match status" value="1"/>
</dbReference>
<dbReference type="HAMAP" id="MF_01463_A">
    <property type="entry name" value="SecD_A"/>
    <property type="match status" value="1"/>
</dbReference>
<dbReference type="GO" id="GO:0006605">
    <property type="term" value="P:protein targeting"/>
    <property type="evidence" value="ECO:0007669"/>
    <property type="project" value="UniProtKB-UniRule"/>
</dbReference>
<dbReference type="GO" id="GO:0005886">
    <property type="term" value="C:plasma membrane"/>
    <property type="evidence" value="ECO:0007669"/>
    <property type="project" value="UniProtKB-SubCell"/>
</dbReference>
<keyword evidence="2 9" id="KW-0813">Transport</keyword>
<dbReference type="KEGG" id="harc:HARCEL1_02205"/>
<evidence type="ECO:0000256" key="1">
    <source>
        <dbReference type="ARBA" id="ARBA00004651"/>
    </source>
</evidence>
<dbReference type="RefSeq" id="WP_108380975.1">
    <property type="nucleotide sequence ID" value="NZ_CP028858.1"/>
</dbReference>
<evidence type="ECO:0000256" key="7">
    <source>
        <dbReference type="ARBA" id="ARBA00023010"/>
    </source>
</evidence>
<feature type="transmembrane region" description="Helical" evidence="9">
    <location>
        <begin position="379"/>
        <end position="398"/>
    </location>
</feature>
<comment type="function">
    <text evidence="9">Involved in protein export.</text>
</comment>
<dbReference type="GO" id="GO:0065002">
    <property type="term" value="P:intracellular protein transmembrane transport"/>
    <property type="evidence" value="ECO:0007669"/>
    <property type="project" value="UniProtKB-UniRule"/>
</dbReference>
<dbReference type="Pfam" id="PF02355">
    <property type="entry name" value="SecD_SecF_C"/>
    <property type="match status" value="1"/>
</dbReference>
<feature type="transmembrane region" description="Helical" evidence="9">
    <location>
        <begin position="474"/>
        <end position="497"/>
    </location>
</feature>
<protein>
    <recommendedName>
        <fullName evidence="9">Protein-export membrane protein SecD</fullName>
    </recommendedName>
</protein>
<keyword evidence="12" id="KW-1185">Reference proteome</keyword>
<dbReference type="SUPFAM" id="SSF82866">
    <property type="entry name" value="Multidrug efflux transporter AcrB transmembrane domain"/>
    <property type="match status" value="1"/>
</dbReference>
<feature type="domain" description="Protein export membrane protein SecD/SecF C-terminal" evidence="10">
    <location>
        <begin position="360"/>
        <end position="520"/>
    </location>
</feature>
<keyword evidence="5 9" id="KW-0653">Protein transport</keyword>
<dbReference type="GeneID" id="36511282"/>
<dbReference type="EMBL" id="CP028858">
    <property type="protein sequence ID" value="AWB26606.1"/>
    <property type="molecule type" value="Genomic_DNA"/>
</dbReference>
<dbReference type="PANTHER" id="PTHR30081">
    <property type="entry name" value="PROTEIN-EXPORT MEMBRANE PROTEIN SEC"/>
    <property type="match status" value="1"/>
</dbReference>
<feature type="transmembrane region" description="Helical" evidence="9">
    <location>
        <begin position="503"/>
        <end position="521"/>
    </location>
</feature>
<keyword evidence="6 9" id="KW-1133">Transmembrane helix</keyword>
<evidence type="ECO:0000256" key="4">
    <source>
        <dbReference type="ARBA" id="ARBA00022692"/>
    </source>
</evidence>
<comment type="caution">
    <text evidence="9">Lacks conserved residue(s) required for the propagation of feature annotation.</text>
</comment>
<reference evidence="11 12" key="1">
    <citation type="submission" date="2018-04" db="EMBL/GenBank/DDBJ databases">
        <title>Halococcoides cellulosivorans gen. nov., sp. nov., an extremely halophilic cellulose-utilizing haloarchaeon from hypersaline lakes.</title>
        <authorList>
            <person name="Sorokin D.Y."/>
            <person name="Toshchakov S.V."/>
            <person name="Samarov N.I."/>
            <person name="Korzhenkov A."/>
            <person name="Kublanov I.V."/>
        </authorList>
    </citation>
    <scope>NUCLEOTIDE SEQUENCE [LARGE SCALE GENOMIC DNA]</scope>
    <source>
        <strain evidence="11 12">HArcel1</strain>
    </source>
</reference>
<feature type="transmembrane region" description="Helical" evidence="9">
    <location>
        <begin position="410"/>
        <end position="429"/>
    </location>
</feature>
<dbReference type="InterPro" id="IPR048634">
    <property type="entry name" value="SecD_SecF_C"/>
</dbReference>
<evidence type="ECO:0000313" key="12">
    <source>
        <dbReference type="Proteomes" id="UP000244727"/>
    </source>
</evidence>
<sequence>MNRTIPELVREEWRIILLVAALLVGTLVLFGPGAGSAGGSGNVTAASGDPTNLKYGLDLDGGTRIRAPLVGYTVSGINVTDRNETEAIATSIADRTGLDPLDVNVRLRPGHPEGDAVELYVEEVDREAVRAALSEEGYDVPDDAISEGVTEQTYDQAVQVLETKISQGGVSGGRVTTVTNPATGDRFVMVEVPGAGLSETLDLIESRGRVTLVAHYPTFDGGEYAGHENRTVLRRGTSVNDIRRVGPPSQQENGAWGVPITVADGAADAFADAMRETGFTEQRSCSFDEGSESPGSRCLLTVSDGEVVYAAGMNGDLAVQFADRTWTDDPRFIIMTGDNRTTAQQLSVNLRAGALPTDLDVQGGQTFTIEPSLGARFKAFGLLTGLVALLAVAGVVFLRYNRTRVAGPMVATAAAEVYLLLAFAAGIGLSLDLSHIAGLIAVVGTGADDLIIIADEILQREGEIATGRVFKNRLWKAFWVIGAAAATTIVAMSPLAILELGDLRGFAIVTIAGVLIGVIVTRPAYGDILRHLVLDRETE</sequence>
<dbReference type="Proteomes" id="UP000244727">
    <property type="component" value="Chromosome"/>
</dbReference>
<dbReference type="InterPro" id="IPR022813">
    <property type="entry name" value="SecD/SecF_arch_bac"/>
</dbReference>
<keyword evidence="7 9" id="KW-0811">Translocation</keyword>
<organism evidence="11 12">
    <name type="scientific">Halococcoides cellulosivorans</name>
    <dbReference type="NCBI Taxonomy" id="1679096"/>
    <lineage>
        <taxon>Archaea</taxon>
        <taxon>Methanobacteriati</taxon>
        <taxon>Methanobacteriota</taxon>
        <taxon>Stenosarchaea group</taxon>
        <taxon>Halobacteria</taxon>
        <taxon>Halobacteriales</taxon>
        <taxon>Haloarculaceae</taxon>
        <taxon>Halococcoides</taxon>
    </lineage>
</organism>
<evidence type="ECO:0000259" key="10">
    <source>
        <dbReference type="Pfam" id="PF02355"/>
    </source>
</evidence>
<comment type="subcellular location">
    <subcellularLocation>
        <location evidence="1 9">Cell membrane</location>
        <topology evidence="1 9">Multi-pass membrane protein</topology>
    </subcellularLocation>
</comment>
<gene>
    <name evidence="9" type="primary">secD</name>
    <name evidence="11" type="ORF">HARCEL1_02205</name>
</gene>
<evidence type="ECO:0000256" key="9">
    <source>
        <dbReference type="HAMAP-Rule" id="MF_01463"/>
    </source>
</evidence>
<evidence type="ECO:0000256" key="5">
    <source>
        <dbReference type="ARBA" id="ARBA00022927"/>
    </source>
</evidence>
<name>A0A2R4WYL1_9EURY</name>
<dbReference type="Gene3D" id="3.30.70.3400">
    <property type="match status" value="1"/>
</dbReference>
<comment type="subunit">
    <text evidence="9">Part of the protein translocation apparatus. Forms a complex with SecF.</text>
</comment>
<keyword evidence="8 9" id="KW-0472">Membrane</keyword>
<dbReference type="PANTHER" id="PTHR30081:SF1">
    <property type="entry name" value="PROTEIN TRANSLOCASE SUBUNIT SECD"/>
    <property type="match status" value="1"/>
</dbReference>
<keyword evidence="4 9" id="KW-0812">Transmembrane</keyword>
<evidence type="ECO:0000256" key="3">
    <source>
        <dbReference type="ARBA" id="ARBA00022475"/>
    </source>
</evidence>
<evidence type="ECO:0000256" key="6">
    <source>
        <dbReference type="ARBA" id="ARBA00022989"/>
    </source>
</evidence>
<dbReference type="InterPro" id="IPR024912">
    <property type="entry name" value="SecD_arc"/>
</dbReference>
<evidence type="ECO:0000313" key="11">
    <source>
        <dbReference type="EMBL" id="AWB26606.1"/>
    </source>
</evidence>
<evidence type="ECO:0000256" key="8">
    <source>
        <dbReference type="ARBA" id="ARBA00023136"/>
    </source>
</evidence>
<dbReference type="AlphaFoldDB" id="A0A2R4WYL1"/>
<comment type="similarity">
    <text evidence="9">Belongs to the SecD/SecF family. SecD subfamily.</text>
</comment>
<evidence type="ECO:0000256" key="2">
    <source>
        <dbReference type="ARBA" id="ARBA00022448"/>
    </source>
</evidence>
<dbReference type="Gene3D" id="3.30.1360.200">
    <property type="match status" value="1"/>
</dbReference>
<accession>A0A2R4WYL1</accession>
<proteinExistence type="inferred from homology"/>
<keyword evidence="3 9" id="KW-1003">Cell membrane</keyword>
<feature type="transmembrane region" description="Helical" evidence="9">
    <location>
        <begin position="435"/>
        <end position="454"/>
    </location>
</feature>